<dbReference type="Proteomes" id="UP000270471">
    <property type="component" value="Unassembled WGS sequence"/>
</dbReference>
<gene>
    <name evidence="2" type="ORF">CTZ28_17555</name>
</gene>
<name>A0A3M0I6Z6_9ACTN</name>
<evidence type="ECO:0008006" key="4">
    <source>
        <dbReference type="Google" id="ProtNLM"/>
    </source>
</evidence>
<protein>
    <recommendedName>
        <fullName evidence="4">Antitoxin</fullName>
    </recommendedName>
</protein>
<dbReference type="EMBL" id="PENI01000010">
    <property type="protein sequence ID" value="RMB84534.1"/>
    <property type="molecule type" value="Genomic_DNA"/>
</dbReference>
<feature type="compositionally biased region" description="Basic and acidic residues" evidence="1">
    <location>
        <begin position="1"/>
        <end position="27"/>
    </location>
</feature>
<dbReference type="AlphaFoldDB" id="A0A3M0I6Z6"/>
<organism evidence="2 3">
    <name type="scientific">Streptomyces shenzhenensis</name>
    <dbReference type="NCBI Taxonomy" id="943815"/>
    <lineage>
        <taxon>Bacteria</taxon>
        <taxon>Bacillati</taxon>
        <taxon>Actinomycetota</taxon>
        <taxon>Actinomycetes</taxon>
        <taxon>Kitasatosporales</taxon>
        <taxon>Streptomycetaceae</taxon>
        <taxon>Streptomyces</taxon>
    </lineage>
</organism>
<evidence type="ECO:0000256" key="1">
    <source>
        <dbReference type="SAM" id="MobiDB-lite"/>
    </source>
</evidence>
<keyword evidence="3" id="KW-1185">Reference proteome</keyword>
<feature type="compositionally biased region" description="Basic and acidic residues" evidence="1">
    <location>
        <begin position="43"/>
        <end position="71"/>
    </location>
</feature>
<proteinExistence type="predicted"/>
<comment type="caution">
    <text evidence="2">The sequence shown here is derived from an EMBL/GenBank/DDBJ whole genome shotgun (WGS) entry which is preliminary data.</text>
</comment>
<accession>A0A3M0I6Z6</accession>
<dbReference type="RefSeq" id="WP_121890390.1">
    <property type="nucleotide sequence ID" value="NZ_PENI01000010.1"/>
</dbReference>
<evidence type="ECO:0000313" key="2">
    <source>
        <dbReference type="EMBL" id="RMB84534.1"/>
    </source>
</evidence>
<reference evidence="2 3" key="1">
    <citation type="submission" date="2017-11" db="EMBL/GenBank/DDBJ databases">
        <title>Draft genome of actinobacteria isolated from guarana (Paullinia cupana (Mart.) Ducke.</title>
        <authorList>
            <person name="Siqueira K.A."/>
            <person name="Liotti R.G."/>
            <person name="Mendes T.A.O."/>
            <person name="Soares M.A."/>
        </authorList>
    </citation>
    <scope>NUCLEOTIDE SEQUENCE [LARGE SCALE GENOMIC DNA]</scope>
    <source>
        <strain evidence="2 3">193</strain>
    </source>
</reference>
<feature type="region of interest" description="Disordered" evidence="1">
    <location>
        <begin position="1"/>
        <end position="71"/>
    </location>
</feature>
<feature type="compositionally biased region" description="Low complexity" evidence="1">
    <location>
        <begin position="28"/>
        <end position="42"/>
    </location>
</feature>
<sequence>MGIKDQFQDKAKNMRDQAEQNAREKSGQRGQQQSGKSQAGKSQAERGRQNTRDGQDPEREMRDRMDQDYDA</sequence>
<evidence type="ECO:0000313" key="3">
    <source>
        <dbReference type="Proteomes" id="UP000270471"/>
    </source>
</evidence>